<dbReference type="GO" id="GO:0005509">
    <property type="term" value="F:calcium ion binding"/>
    <property type="evidence" value="ECO:0007669"/>
    <property type="project" value="InterPro"/>
</dbReference>
<keyword evidence="7" id="KW-0732">Signal</keyword>
<evidence type="ECO:0000256" key="3">
    <source>
        <dbReference type="ARBA" id="ARBA00022723"/>
    </source>
</evidence>
<feature type="domain" description="EF-hand" evidence="8">
    <location>
        <begin position="536"/>
        <end position="571"/>
    </location>
</feature>
<dbReference type="AlphaFoldDB" id="A0A7S4N3G8"/>
<evidence type="ECO:0000256" key="4">
    <source>
        <dbReference type="ARBA" id="ARBA00022837"/>
    </source>
</evidence>
<dbReference type="PANTHER" id="PTHR45668">
    <property type="entry name" value="SERINE/THREONINE-PROTEIN PHOSPHATASE 5-RELATED"/>
    <property type="match status" value="1"/>
</dbReference>
<dbReference type="SMART" id="SM00156">
    <property type="entry name" value="PP2Ac"/>
    <property type="match status" value="1"/>
</dbReference>
<dbReference type="PROSITE" id="PS50222">
    <property type="entry name" value="EF_HAND_2"/>
    <property type="match status" value="4"/>
</dbReference>
<dbReference type="PROSITE" id="PS00018">
    <property type="entry name" value="EF_HAND_1"/>
    <property type="match status" value="3"/>
</dbReference>
<dbReference type="InterPro" id="IPR004843">
    <property type="entry name" value="Calcineurin-like_PHP"/>
</dbReference>
<dbReference type="CDD" id="cd00051">
    <property type="entry name" value="EFh"/>
    <property type="match status" value="2"/>
</dbReference>
<feature type="domain" description="EF-hand" evidence="8">
    <location>
        <begin position="576"/>
        <end position="611"/>
    </location>
</feature>
<proteinExistence type="inferred from homology"/>
<reference evidence="9" key="1">
    <citation type="submission" date="2021-01" db="EMBL/GenBank/DDBJ databases">
        <authorList>
            <person name="Corre E."/>
            <person name="Pelletier E."/>
            <person name="Niang G."/>
            <person name="Scheremetjew M."/>
            <person name="Finn R."/>
            <person name="Kale V."/>
            <person name="Holt S."/>
            <person name="Cochrane G."/>
            <person name="Meng A."/>
            <person name="Brown T."/>
            <person name="Cohen L."/>
        </authorList>
    </citation>
    <scope>NUCLEOTIDE SEQUENCE</scope>
    <source>
        <strain evidence="9">SoJaBio B1-5/56/2</strain>
    </source>
</reference>
<name>A0A7S4N3G8_9EUKA</name>
<dbReference type="SUPFAM" id="SSF47473">
    <property type="entry name" value="EF-hand"/>
    <property type="match status" value="1"/>
</dbReference>
<feature type="chain" id="PRO_5031220371" description="Serine/threonine-protein phosphatase" evidence="7">
    <location>
        <begin position="17"/>
        <end position="616"/>
    </location>
</feature>
<organism evidence="9">
    <name type="scientific">Paramoeba aestuarina</name>
    <dbReference type="NCBI Taxonomy" id="180227"/>
    <lineage>
        <taxon>Eukaryota</taxon>
        <taxon>Amoebozoa</taxon>
        <taxon>Discosea</taxon>
        <taxon>Flabellinia</taxon>
        <taxon>Dactylopodida</taxon>
        <taxon>Paramoebidae</taxon>
        <taxon>Paramoeba</taxon>
    </lineage>
</organism>
<feature type="signal peptide" evidence="7">
    <location>
        <begin position="1"/>
        <end position="16"/>
    </location>
</feature>
<gene>
    <name evidence="9" type="ORF">NAES01612_LOCUS45</name>
</gene>
<dbReference type="InterPro" id="IPR002048">
    <property type="entry name" value="EF_hand_dom"/>
</dbReference>
<sequence length="616" mass="71009">MCLFLLLVMIPHRVNLNRGNHECDRLNAKYGFQAEATKKVDFHWFELVQEAFRFLPLCHVLNESVMVVHGGLFAEEVDLDRLRKLDRTKDLPRSRDVDNEEKSLIMSMLWSDPRDLDEGMRSKKSTRGCGVHFGEQVTKEFLEKSKLSLIVRSHEVCNEGMRRQHDGKLITLFSASHYSGSNTNWGAFLTFTRKVNENGEIEGNELVSSSTTYTSEGKGVFSYLPKKPGESAVPVTAHLMKREALGHLKQIIYQKRHTLLKWFTAADSDHNNSLPVDIFIEGLQTSLNLLDFPWEELIPYIATVENGNIDYIRFLRRYQIKMSAGFKGNWMEKVTLKICREISLKEGSLAESFKKMDKNGDGVLDYVELADCFASSGIGLTDDQLFDIIRNLDENADGKVDYQEFINALGTSHDKAVAETEKVWDVNRELDRLREDVADRKMNLRELFLSRFKDEEIEATEFKKLRISKKSFKKILKKIDIKKRLDKEQIDAVAHRAFKKREKMSFSRFSTVFTIRTKSPFWQEELIQSVCSLLLSTRMHLRSLFTMLDEDNSGNLDLEEFKQSMAMVNEQLGFPLSDIQVANLHSAIDVDGDGFVRFEEFLDALQVVDIEEENDK</sequence>
<protein>
    <recommendedName>
        <fullName evidence="6">Serine/threonine-protein phosphatase</fullName>
        <ecNumber evidence="6">3.1.3.16</ecNumber>
    </recommendedName>
</protein>
<keyword evidence="5" id="KW-0464">Manganese</keyword>
<dbReference type="PRINTS" id="PR00114">
    <property type="entry name" value="STPHPHTASE"/>
</dbReference>
<dbReference type="EC" id="3.1.3.16" evidence="6"/>
<feature type="domain" description="EF-hand" evidence="8">
    <location>
        <begin position="344"/>
        <end position="379"/>
    </location>
</feature>
<dbReference type="PANTHER" id="PTHR45668:SF5">
    <property type="entry name" value="SERINE_THREONINE-PROTEIN PHOSPHATASE 5"/>
    <property type="match status" value="1"/>
</dbReference>
<evidence type="ECO:0000259" key="8">
    <source>
        <dbReference type="PROSITE" id="PS50222"/>
    </source>
</evidence>
<dbReference type="InterPro" id="IPR029052">
    <property type="entry name" value="Metallo-depent_PP-like"/>
</dbReference>
<keyword evidence="6" id="KW-0378">Hydrolase</keyword>
<evidence type="ECO:0000313" key="9">
    <source>
        <dbReference type="EMBL" id="CAE2262618.1"/>
    </source>
</evidence>
<dbReference type="Gene3D" id="1.10.238.10">
    <property type="entry name" value="EF-hand"/>
    <property type="match status" value="2"/>
</dbReference>
<dbReference type="SMART" id="SM00054">
    <property type="entry name" value="EFh"/>
    <property type="match status" value="5"/>
</dbReference>
<evidence type="ECO:0000256" key="7">
    <source>
        <dbReference type="SAM" id="SignalP"/>
    </source>
</evidence>
<feature type="domain" description="EF-hand" evidence="8">
    <location>
        <begin position="380"/>
        <end position="415"/>
    </location>
</feature>
<evidence type="ECO:0000256" key="1">
    <source>
        <dbReference type="ARBA" id="ARBA00001936"/>
    </source>
</evidence>
<dbReference type="InterPro" id="IPR018247">
    <property type="entry name" value="EF_Hand_1_Ca_BS"/>
</dbReference>
<dbReference type="InterPro" id="IPR006186">
    <property type="entry name" value="Ser/Thr-sp_prot-phosphatase"/>
</dbReference>
<accession>A0A7S4N3G8</accession>
<dbReference type="GO" id="GO:0004722">
    <property type="term" value="F:protein serine/threonine phosphatase activity"/>
    <property type="evidence" value="ECO:0007669"/>
    <property type="project" value="UniProtKB-EC"/>
</dbReference>
<dbReference type="InterPro" id="IPR011992">
    <property type="entry name" value="EF-hand-dom_pair"/>
</dbReference>
<dbReference type="Pfam" id="PF13499">
    <property type="entry name" value="EF-hand_7"/>
    <property type="match status" value="2"/>
</dbReference>
<keyword evidence="3" id="KW-0479">Metal-binding</keyword>
<evidence type="ECO:0000256" key="2">
    <source>
        <dbReference type="ARBA" id="ARBA00008294"/>
    </source>
</evidence>
<evidence type="ECO:0000256" key="5">
    <source>
        <dbReference type="ARBA" id="ARBA00023211"/>
    </source>
</evidence>
<dbReference type="SUPFAM" id="SSF56300">
    <property type="entry name" value="Metallo-dependent phosphatases"/>
    <property type="match status" value="1"/>
</dbReference>
<comment type="catalytic activity">
    <reaction evidence="6">
        <text>O-phospho-L-threonyl-[protein] + H2O = L-threonyl-[protein] + phosphate</text>
        <dbReference type="Rhea" id="RHEA:47004"/>
        <dbReference type="Rhea" id="RHEA-COMP:11060"/>
        <dbReference type="Rhea" id="RHEA-COMP:11605"/>
        <dbReference type="ChEBI" id="CHEBI:15377"/>
        <dbReference type="ChEBI" id="CHEBI:30013"/>
        <dbReference type="ChEBI" id="CHEBI:43474"/>
        <dbReference type="ChEBI" id="CHEBI:61977"/>
        <dbReference type="EC" id="3.1.3.16"/>
    </reaction>
</comment>
<dbReference type="InterPro" id="IPR051134">
    <property type="entry name" value="PPP_phosphatase"/>
</dbReference>
<dbReference type="Pfam" id="PF00149">
    <property type="entry name" value="Metallophos"/>
    <property type="match status" value="1"/>
</dbReference>
<evidence type="ECO:0000256" key="6">
    <source>
        <dbReference type="RuleBase" id="RU004273"/>
    </source>
</evidence>
<comment type="cofactor">
    <cofactor evidence="1">
        <name>Mn(2+)</name>
        <dbReference type="ChEBI" id="CHEBI:29035"/>
    </cofactor>
</comment>
<comment type="similarity">
    <text evidence="2 6">Belongs to the PPP phosphatase family.</text>
</comment>
<keyword evidence="4" id="KW-0106">Calcium</keyword>
<dbReference type="PROSITE" id="PS00125">
    <property type="entry name" value="SER_THR_PHOSPHATASE"/>
    <property type="match status" value="1"/>
</dbReference>
<dbReference type="Gene3D" id="3.60.21.10">
    <property type="match status" value="1"/>
</dbReference>
<dbReference type="EMBL" id="HBKR01000087">
    <property type="protein sequence ID" value="CAE2262618.1"/>
    <property type="molecule type" value="Transcribed_RNA"/>
</dbReference>